<feature type="domain" description="Non-reducing end beta-L-arabinofuranosidase-like GH127 middle" evidence="2">
    <location>
        <begin position="438"/>
        <end position="531"/>
    </location>
</feature>
<name>A0A1G5RSS2_PSEXY</name>
<feature type="domain" description="Non-reducing end beta-L-arabinofuranosidase-like GH127 catalytic" evidence="1">
    <location>
        <begin position="13"/>
        <end position="427"/>
    </location>
</feature>
<organism evidence="4 5">
    <name type="scientific">Pseudobutyrivibrio xylanivorans</name>
    <dbReference type="NCBI Taxonomy" id="185007"/>
    <lineage>
        <taxon>Bacteria</taxon>
        <taxon>Bacillati</taxon>
        <taxon>Bacillota</taxon>
        <taxon>Clostridia</taxon>
        <taxon>Lachnospirales</taxon>
        <taxon>Lachnospiraceae</taxon>
        <taxon>Pseudobutyrivibrio</taxon>
    </lineage>
</organism>
<protein>
    <recommendedName>
        <fullName evidence="6">Glycoside hydrolase family 127 protein</fullName>
    </recommendedName>
</protein>
<evidence type="ECO:0000259" key="1">
    <source>
        <dbReference type="Pfam" id="PF07944"/>
    </source>
</evidence>
<evidence type="ECO:0000259" key="3">
    <source>
        <dbReference type="Pfam" id="PF20737"/>
    </source>
</evidence>
<dbReference type="AlphaFoldDB" id="A0A1G5RSS2"/>
<dbReference type="Proteomes" id="UP000199428">
    <property type="component" value="Unassembled WGS sequence"/>
</dbReference>
<feature type="domain" description="Non-reducing end beta-L-arabinofuranosidase-like GH127 C-terminal" evidence="3">
    <location>
        <begin position="534"/>
        <end position="647"/>
    </location>
</feature>
<dbReference type="InterPro" id="IPR008928">
    <property type="entry name" value="6-hairpin_glycosidase_sf"/>
</dbReference>
<proteinExistence type="predicted"/>
<dbReference type="InterPro" id="IPR049049">
    <property type="entry name" value="Beta-AFase-like_GH127_C"/>
</dbReference>
<dbReference type="PANTHER" id="PTHR43465:SF2">
    <property type="entry name" value="DUF1680 DOMAIN PROTEIN (AFU_ORTHOLOGUE AFUA_1G08910)"/>
    <property type="match status" value="1"/>
</dbReference>
<dbReference type="Pfam" id="PF07944">
    <property type="entry name" value="Beta-AFase-like_GH127_cat"/>
    <property type="match status" value="1"/>
</dbReference>
<dbReference type="Pfam" id="PF20736">
    <property type="entry name" value="Glyco_hydro127M"/>
    <property type="match status" value="1"/>
</dbReference>
<dbReference type="Pfam" id="PF20737">
    <property type="entry name" value="Glyco_hydro127C"/>
    <property type="match status" value="1"/>
</dbReference>
<evidence type="ECO:0000313" key="5">
    <source>
        <dbReference type="Proteomes" id="UP000199428"/>
    </source>
</evidence>
<evidence type="ECO:0000259" key="2">
    <source>
        <dbReference type="Pfam" id="PF20736"/>
    </source>
</evidence>
<gene>
    <name evidence="4" type="ORF">SAMN02910350_00208</name>
</gene>
<evidence type="ECO:0008006" key="6">
    <source>
        <dbReference type="Google" id="ProtNLM"/>
    </source>
</evidence>
<dbReference type="GO" id="GO:0005975">
    <property type="term" value="P:carbohydrate metabolic process"/>
    <property type="evidence" value="ECO:0007669"/>
    <property type="project" value="InterPro"/>
</dbReference>
<dbReference type="InterPro" id="IPR049046">
    <property type="entry name" value="Beta-AFase-like_GH127_middle"/>
</dbReference>
<dbReference type="SUPFAM" id="SSF48208">
    <property type="entry name" value="Six-hairpin glycosidases"/>
    <property type="match status" value="1"/>
</dbReference>
<reference evidence="4 5" key="1">
    <citation type="submission" date="2016-10" db="EMBL/GenBank/DDBJ databases">
        <authorList>
            <person name="de Groot N.N."/>
        </authorList>
    </citation>
    <scope>NUCLEOTIDE SEQUENCE [LARGE SCALE GENOMIC DNA]</scope>
    <source>
        <strain evidence="4 5">DSM 10317</strain>
    </source>
</reference>
<dbReference type="EMBL" id="FMWK01000001">
    <property type="protein sequence ID" value="SCZ76349.1"/>
    <property type="molecule type" value="Genomic_DNA"/>
</dbReference>
<dbReference type="InterPro" id="IPR012878">
    <property type="entry name" value="Beta-AFase-like_GH127_cat"/>
</dbReference>
<accession>A0A1G5RSS2</accession>
<dbReference type="PANTHER" id="PTHR43465">
    <property type="entry name" value="DUF1680 DOMAIN PROTEIN (AFU_ORTHOLOGUE AFUA_1G08910)"/>
    <property type="match status" value="1"/>
</dbReference>
<evidence type="ECO:0000313" key="4">
    <source>
        <dbReference type="EMBL" id="SCZ76349.1"/>
    </source>
</evidence>
<dbReference type="InterPro" id="IPR049174">
    <property type="entry name" value="Beta-AFase-like"/>
</dbReference>
<sequence>MKYNANSSIPISDIKITDEFWNKYRDLVGKVIIPYQWDVLNDRLEDVETSHCIENFKIAAGLSNGKFEGAVFQDTDLAKWLEAVGFYLAAYGCDEKLEAMADEAIDLIEKAQQPDGYLDTFFIINAPDKKWKNLCEGHELYTAGHFMEAAVAYYEATGKRKIIDVVCRLADLLCNVFGKEEGKCHGYPGHPEVEVGLVKLYRVTGEKKYLDLAKHFIDIRGVGDNYFLEEEKQEDFERIFPEFINYDPSYSQSHLPVRQQKTAEGHAVRAAYLYSAMADVAVETDDKELLDSCKVLWDDMVHRRMYVTGSIGSSGWLERFTTDYDLPNDCNYSESCASIGLAMFGKRMGEITGEAIYFDEVERALYNTVLSGIAMDGKGFFYVNPLEVWPAACMDHTSRLHVKSKRQKWFGVACCPPNIARTLASLGQYIAYTSKNKLYLNMYVSSKIKAEVSGKEVRLDIKSEIPWNGKVSVHVESDEQMEGTLALRIPYYAKNPKISVSGAGLDMKQDKGYINITLSSTSMDVSFEFDMPARFVHSNPKVRADVGKLAIMKGPLVYALEQVDNGDNLANIFVSGKTKLQEEFDNNILGGTTRITFNAQRIKEEGWDSGKLYGEVESDFEEVKLTAIPYCYWGNRQKNEEMLVWMKEKL</sequence>
<dbReference type="RefSeq" id="WP_090160639.1">
    <property type="nucleotide sequence ID" value="NZ_FMWK01000001.1"/>
</dbReference>